<name>A0ABD6E8W3_9BILA</name>
<sequence length="189" mass="21735">MCRVVDEFSKTSKAFQVSNKNTYQQIGSLLIINESSNPNFGVFNEISQSTCPLGSQIVDRILLITASDEVIQWRVKELQFVPTCSSSSESAFSVLSGNTQPPLPHFFCIACKERFPSVFEFFKHLSRQHPNAINSGTQKFPYKNDSQTLILMNNLKLYRGEPIWWVHCFLVFLRYLMTFGKIQPLNRLR</sequence>
<evidence type="ECO:0000313" key="2">
    <source>
        <dbReference type="EMBL" id="MFH4973804.1"/>
    </source>
</evidence>
<comment type="caution">
    <text evidence="2">The sequence shown here is derived from an EMBL/GenBank/DDBJ whole genome shotgun (WGS) entry which is preliminary data.</text>
</comment>
<reference evidence="2 3" key="1">
    <citation type="submission" date="2024-08" db="EMBL/GenBank/DDBJ databases">
        <title>Gnathostoma spinigerum genome.</title>
        <authorList>
            <person name="Gonzalez-Bertolin B."/>
            <person name="Monzon S."/>
            <person name="Zaballos A."/>
            <person name="Jimenez P."/>
            <person name="Dekumyoy P."/>
            <person name="Varona S."/>
            <person name="Cuesta I."/>
            <person name="Sumanam S."/>
            <person name="Adisakwattana P."/>
            <person name="Gasser R.B."/>
            <person name="Hernandez-Gonzalez A."/>
            <person name="Young N.D."/>
            <person name="Perteguer M.J."/>
        </authorList>
    </citation>
    <scope>NUCLEOTIDE SEQUENCE [LARGE SCALE GENOMIC DNA]</scope>
    <source>
        <strain evidence="2">AL3</strain>
        <tissue evidence="2">Liver</tissue>
    </source>
</reference>
<proteinExistence type="predicted"/>
<dbReference type="Proteomes" id="UP001608902">
    <property type="component" value="Unassembled WGS sequence"/>
</dbReference>
<protein>
    <recommendedName>
        <fullName evidence="1">C2H2-type domain-containing protein</fullName>
    </recommendedName>
</protein>
<dbReference type="EMBL" id="JBGFUD010000143">
    <property type="protein sequence ID" value="MFH4973804.1"/>
    <property type="molecule type" value="Genomic_DNA"/>
</dbReference>
<evidence type="ECO:0000259" key="1">
    <source>
        <dbReference type="PROSITE" id="PS00028"/>
    </source>
</evidence>
<evidence type="ECO:0000313" key="3">
    <source>
        <dbReference type="Proteomes" id="UP001608902"/>
    </source>
</evidence>
<accession>A0ABD6E8W3</accession>
<gene>
    <name evidence="2" type="ORF">AB6A40_000513</name>
</gene>
<organism evidence="2 3">
    <name type="scientific">Gnathostoma spinigerum</name>
    <dbReference type="NCBI Taxonomy" id="75299"/>
    <lineage>
        <taxon>Eukaryota</taxon>
        <taxon>Metazoa</taxon>
        <taxon>Ecdysozoa</taxon>
        <taxon>Nematoda</taxon>
        <taxon>Chromadorea</taxon>
        <taxon>Rhabditida</taxon>
        <taxon>Spirurina</taxon>
        <taxon>Gnathostomatomorpha</taxon>
        <taxon>Gnathostomatoidea</taxon>
        <taxon>Gnathostomatidae</taxon>
        <taxon>Gnathostoma</taxon>
    </lineage>
</organism>
<keyword evidence="3" id="KW-1185">Reference proteome</keyword>
<dbReference type="AlphaFoldDB" id="A0ABD6E8W3"/>
<dbReference type="InterPro" id="IPR013087">
    <property type="entry name" value="Znf_C2H2_type"/>
</dbReference>
<dbReference type="PROSITE" id="PS00028">
    <property type="entry name" value="ZINC_FINGER_C2H2_1"/>
    <property type="match status" value="1"/>
</dbReference>
<feature type="domain" description="C2H2-type" evidence="1">
    <location>
        <begin position="108"/>
        <end position="129"/>
    </location>
</feature>